<evidence type="ECO:0000313" key="1">
    <source>
        <dbReference type="EMBL" id="ECZ8069149.1"/>
    </source>
</evidence>
<dbReference type="EMBL" id="AALHWI010000013">
    <property type="protein sequence ID" value="ECZ8069149.1"/>
    <property type="molecule type" value="Genomic_DNA"/>
</dbReference>
<organism evidence="1">
    <name type="scientific">Salmonella enterica</name>
    <name type="common">Salmonella choleraesuis</name>
    <dbReference type="NCBI Taxonomy" id="28901"/>
    <lineage>
        <taxon>Bacteria</taxon>
        <taxon>Pseudomonadati</taxon>
        <taxon>Pseudomonadota</taxon>
        <taxon>Gammaproteobacteria</taxon>
        <taxon>Enterobacterales</taxon>
        <taxon>Enterobacteriaceae</taxon>
        <taxon>Salmonella</taxon>
    </lineage>
</organism>
<gene>
    <name evidence="1" type="ORF">NE17_17985</name>
</gene>
<protein>
    <submittedName>
        <fullName evidence="1">Uncharacterized protein</fullName>
    </submittedName>
</protein>
<comment type="caution">
    <text evidence="1">The sequence shown here is derived from an EMBL/GenBank/DDBJ whole genome shotgun (WGS) entry which is preliminary data.</text>
</comment>
<proteinExistence type="predicted"/>
<name>A0A5V0JGK1_SALER</name>
<accession>A0A5V0JGK1</accession>
<sequence length="81" mass="8923">MAVGWRVNPRSPDEFLRKIGFLVAKNGRGSKLRITAAMPDDPLLIRPMLMGDVIGRIGQNEFESVSNFTLPSAGFFMISLA</sequence>
<reference evidence="1" key="1">
    <citation type="submission" date="2018-07" db="EMBL/GenBank/DDBJ databases">
        <authorList>
            <consortium name="PulseNet: The National Subtyping Network for Foodborne Disease Surveillance"/>
            <person name="Tarr C.L."/>
            <person name="Trees E."/>
            <person name="Katz L.S."/>
            <person name="Carleton-Romer H.A."/>
            <person name="Stroika S."/>
            <person name="Kucerova Z."/>
            <person name="Roache K.F."/>
            <person name="Sabol A.L."/>
            <person name="Besser J."/>
            <person name="Gerner-Smidt P."/>
        </authorList>
    </citation>
    <scope>NUCLEOTIDE SEQUENCE</scope>
    <source>
        <strain evidence="1">2013K-0359</strain>
    </source>
</reference>
<dbReference type="AlphaFoldDB" id="A0A5V0JGK1"/>